<dbReference type="Gene3D" id="3.40.50.11790">
    <property type="match status" value="1"/>
</dbReference>
<dbReference type="Gene3D" id="3.30.1370.220">
    <property type="match status" value="1"/>
</dbReference>
<dbReference type="RefSeq" id="WP_128524664.1">
    <property type="nucleotide sequence ID" value="NZ_CP026118.1"/>
</dbReference>
<organism evidence="6 7">
    <name type="scientific">Halobacillus litoralis</name>
    <dbReference type="NCBI Taxonomy" id="45668"/>
    <lineage>
        <taxon>Bacteria</taxon>
        <taxon>Bacillati</taxon>
        <taxon>Bacillota</taxon>
        <taxon>Bacilli</taxon>
        <taxon>Bacillales</taxon>
        <taxon>Bacillaceae</taxon>
        <taxon>Halobacillus</taxon>
    </lineage>
</organism>
<dbReference type="Gene3D" id="3.30.1490.450">
    <property type="match status" value="1"/>
</dbReference>
<dbReference type="InterPro" id="IPR054564">
    <property type="entry name" value="Gp18_domIII_N"/>
</dbReference>
<evidence type="ECO:0000259" key="3">
    <source>
        <dbReference type="Pfam" id="PF17481"/>
    </source>
</evidence>
<dbReference type="EMBL" id="CP026118">
    <property type="protein sequence ID" value="QAS52377.1"/>
    <property type="molecule type" value="Genomic_DNA"/>
</dbReference>
<evidence type="ECO:0000313" key="6">
    <source>
        <dbReference type="EMBL" id="QAS52377.1"/>
    </source>
</evidence>
<reference evidence="6 7" key="1">
    <citation type="submission" date="2018-01" db="EMBL/GenBank/DDBJ databases">
        <title>The whole genome sequencing and assembly of Halobacillus litoralis ERB031 strain.</title>
        <authorList>
            <person name="Lee S.-J."/>
            <person name="Park M.-K."/>
            <person name="Kim J.-Y."/>
            <person name="Lee Y.-J."/>
            <person name="Yi H."/>
            <person name="Bahn Y.-S."/>
            <person name="Kim J.F."/>
            <person name="Lee D.-W."/>
        </authorList>
    </citation>
    <scope>NUCLEOTIDE SEQUENCE [LARGE SCALE GENOMIC DNA]</scope>
    <source>
        <strain evidence="6 7">ERB 031</strain>
    </source>
</reference>
<dbReference type="OrthoDB" id="89060at2"/>
<comment type="similarity">
    <text evidence="1">Belongs to the myoviridae tail sheath protein family.</text>
</comment>
<feature type="domain" description="Phage tail sheath protein-like beta-sandwich" evidence="3">
    <location>
        <begin position="96"/>
        <end position="198"/>
    </location>
</feature>
<dbReference type="Pfam" id="PF17481">
    <property type="entry name" value="Phage_sheath_domII"/>
    <property type="match status" value="1"/>
</dbReference>
<proteinExistence type="inferred from homology"/>
<gene>
    <name evidence="6" type="ORF">HLI_09095</name>
</gene>
<dbReference type="Gene3D" id="3.30.360.90">
    <property type="match status" value="1"/>
</dbReference>
<dbReference type="AlphaFoldDB" id="A0A410MCE3"/>
<dbReference type="Pfam" id="PF22671">
    <property type="entry name" value="Gp18_domIII_N"/>
    <property type="match status" value="1"/>
</dbReference>
<dbReference type="Proteomes" id="UP000287756">
    <property type="component" value="Chromosome"/>
</dbReference>
<dbReference type="Pfam" id="PF17482">
    <property type="entry name" value="Phage_sheath_1C"/>
    <property type="match status" value="1"/>
</dbReference>
<dbReference type="InterPro" id="IPR035089">
    <property type="entry name" value="Phage_sheath_subtilisin"/>
</dbReference>
<dbReference type="KEGG" id="hli:HLI_09095"/>
<name>A0A410MCE3_9BACI</name>
<evidence type="ECO:0000259" key="5">
    <source>
        <dbReference type="Pfam" id="PF22671"/>
    </source>
</evidence>
<accession>A0A410MCE3</accession>
<dbReference type="InterPro" id="IPR035326">
    <property type="entry name" value="Beta_sandwich_Seath"/>
</dbReference>
<feature type="domain" description="Tail sheath protein Gp18-like" evidence="5">
    <location>
        <begin position="34"/>
        <end position="62"/>
    </location>
</feature>
<protein>
    <submittedName>
        <fullName evidence="6">Phage tail sheath protein</fullName>
    </submittedName>
</protein>
<sequence length="471" mass="51601">MGRGEWSPGEDKTLAGAYMRFISAAKNTSSNGTRGIVAIPVKANWGPVGELVEITSEDELKNVYHTDFGGGFTAFKLISLMLLGNPNKVIGYRVADGSEAKASVKLQDGAAVDVLTLTTKHPTSLEFNVTIRDSLTEQGSQELILYEGTRKLFEVPFSDIDALVSAVNTSTRNEWLTATKDNDGTLASVTNEPLAGGNSGVASVTNEQYMDALTAFEAHRFDAFTLDGIVDADLRASVAEWTKRLRSQGKKITTFLGGSATDDETPSTGFNRSRSLDYEGIVNIGVSGEYDGVWYSSAEVASYFAGLVSGLPLRESVTFAVTPFTDVKPRLTYEQKKEAVTSGTIVMSYENGKVRCERGVNTLNTLRENQNDTWKKIKMVRVKDAIDMDTSSESIEKFIGKVPNNPDGQAYVLSALKNYFETLSPTLIAPDFTVEMDQERMATAGKDQFFWEYRVADIDTMEEIYGTGYHQ</sequence>
<evidence type="ECO:0000259" key="4">
    <source>
        <dbReference type="Pfam" id="PF17482"/>
    </source>
</evidence>
<feature type="domain" description="Tail sheath protein C-terminal" evidence="4">
    <location>
        <begin position="370"/>
        <end position="469"/>
    </location>
</feature>
<evidence type="ECO:0000256" key="1">
    <source>
        <dbReference type="ARBA" id="ARBA00008005"/>
    </source>
</evidence>
<feature type="domain" description="Tail sheath protein subtilisin-like" evidence="2">
    <location>
        <begin position="203"/>
        <end position="362"/>
    </location>
</feature>
<evidence type="ECO:0000313" key="7">
    <source>
        <dbReference type="Proteomes" id="UP000287756"/>
    </source>
</evidence>
<dbReference type="Pfam" id="PF04984">
    <property type="entry name" value="Phage_sheath_1"/>
    <property type="match status" value="1"/>
</dbReference>
<dbReference type="InterPro" id="IPR020287">
    <property type="entry name" value="Tail_sheath_C"/>
</dbReference>
<evidence type="ECO:0000259" key="2">
    <source>
        <dbReference type="Pfam" id="PF04984"/>
    </source>
</evidence>